<evidence type="ECO:0000313" key="2">
    <source>
        <dbReference type="EMBL" id="MXR50608.1"/>
    </source>
</evidence>
<evidence type="ECO:0000259" key="1">
    <source>
        <dbReference type="Pfam" id="PF07995"/>
    </source>
</evidence>
<proteinExistence type="predicted"/>
<comment type="caution">
    <text evidence="2">The sequence shown here is derived from an EMBL/GenBank/DDBJ whole genome shotgun (WGS) entry which is preliminary data.</text>
</comment>
<keyword evidence="3" id="KW-1185">Reference proteome</keyword>
<dbReference type="PROSITE" id="PS51318">
    <property type="entry name" value="TAT"/>
    <property type="match status" value="1"/>
</dbReference>
<sequence>MTPTPTLDRRSLLQTVAAAGALAVAGCSGDDGPAPVDEVDPDGAFEVSAVVSGLDAPWGLAFVPDTEQLLVTELPGRLLLVDRGAGTTTELGGTPDVLAAGQGGLLDVAVHPEFPAEPWVYLTYADTNDEGDTATHLGRGRLDLDGPSFGEFEQIHVARPYVDSQAHYGSRVTFGSDGKVYVTVGDRQFKNFGPDHVAQDLTNELGATLRLEPDGSVPADNPFVERDDAVDSIFTYGHRNPQGLDRHPETGELWLSEHGENAGDEINRLRGGNNYGWPIVDAGCKYGTEEPVAPDPQPGDGTTPPAYTWACGVARFPPAGMAIYDGDAFPEWQGDLFVGNLAGQYLGHLTIENPAADSPTLREREPMLDGNGWRIRDVAVAPDTGHLYVVVDSQDAPLVRVHPA</sequence>
<dbReference type="Proteomes" id="UP000466535">
    <property type="component" value="Unassembled WGS sequence"/>
</dbReference>
<dbReference type="PANTHER" id="PTHR19328:SF75">
    <property type="entry name" value="ALDOSE SUGAR DEHYDROGENASE YLII"/>
    <property type="match status" value="1"/>
</dbReference>
<reference evidence="2 3" key="1">
    <citation type="submission" date="2019-12" db="EMBL/GenBank/DDBJ databases">
        <title>Isolation and characterization of three novel carbon monoxide-oxidizing members of Halobacteria from salione crusts and soils.</title>
        <authorList>
            <person name="Myers M.R."/>
            <person name="King G.M."/>
        </authorList>
    </citation>
    <scope>NUCLEOTIDE SEQUENCE [LARGE SCALE GENOMIC DNA]</scope>
    <source>
        <strain evidence="2 3">WSH3</strain>
    </source>
</reference>
<dbReference type="InterPro" id="IPR011042">
    <property type="entry name" value="6-blade_b-propeller_TolB-like"/>
</dbReference>
<dbReference type="AlphaFoldDB" id="A0A6B0SXZ0"/>
<gene>
    <name evidence="2" type="ORF">GRX03_03155</name>
</gene>
<evidence type="ECO:0000313" key="3">
    <source>
        <dbReference type="Proteomes" id="UP000466535"/>
    </source>
</evidence>
<dbReference type="SUPFAM" id="SSF50952">
    <property type="entry name" value="Soluble quinoprotein glucose dehydrogenase"/>
    <property type="match status" value="1"/>
</dbReference>
<dbReference type="Pfam" id="PF07995">
    <property type="entry name" value="GSDH"/>
    <property type="match status" value="1"/>
</dbReference>
<dbReference type="EMBL" id="WUUT01000001">
    <property type="protein sequence ID" value="MXR50608.1"/>
    <property type="molecule type" value="Genomic_DNA"/>
</dbReference>
<feature type="domain" description="Glucose/Sorbosone dehydrogenase" evidence="1">
    <location>
        <begin position="54"/>
        <end position="400"/>
    </location>
</feature>
<dbReference type="InterPro" id="IPR011041">
    <property type="entry name" value="Quinoprot_gluc/sorb_DH_b-prop"/>
</dbReference>
<dbReference type="RefSeq" id="WP_201289164.1">
    <property type="nucleotide sequence ID" value="NZ_WUUT01000001.1"/>
</dbReference>
<organism evidence="2 3">
    <name type="scientific">Halovenus carboxidivorans</name>
    <dbReference type="NCBI Taxonomy" id="2692199"/>
    <lineage>
        <taxon>Archaea</taxon>
        <taxon>Methanobacteriati</taxon>
        <taxon>Methanobacteriota</taxon>
        <taxon>Stenosarchaea group</taxon>
        <taxon>Halobacteria</taxon>
        <taxon>Halobacteriales</taxon>
        <taxon>Haloarculaceae</taxon>
        <taxon>Halovenus</taxon>
    </lineage>
</organism>
<dbReference type="InterPro" id="IPR006311">
    <property type="entry name" value="TAT_signal"/>
</dbReference>
<dbReference type="InterPro" id="IPR012938">
    <property type="entry name" value="Glc/Sorbosone_DH"/>
</dbReference>
<protein>
    <submittedName>
        <fullName evidence="2">PQQ-dependent sugar dehydrogenase</fullName>
    </submittedName>
</protein>
<accession>A0A6B0SXZ0</accession>
<dbReference type="OrthoDB" id="6744at2157"/>
<name>A0A6B0SXZ0_9EURY</name>
<dbReference type="PANTHER" id="PTHR19328">
    <property type="entry name" value="HEDGEHOG-INTERACTING PROTEIN"/>
    <property type="match status" value="1"/>
</dbReference>
<dbReference type="Gene3D" id="2.120.10.30">
    <property type="entry name" value="TolB, C-terminal domain"/>
    <property type="match status" value="1"/>
</dbReference>